<dbReference type="AlphaFoldDB" id="A0A0U1WH36"/>
<comment type="similarity">
    <text evidence="2 8">Belongs to the cytochrome c oxidase subunit 3 family.</text>
</comment>
<feature type="transmembrane region" description="Helical" evidence="9">
    <location>
        <begin position="159"/>
        <end position="176"/>
    </location>
</feature>
<feature type="transmembrane region" description="Helical" evidence="9">
    <location>
        <begin position="196"/>
        <end position="219"/>
    </location>
</feature>
<comment type="subcellular location">
    <subcellularLocation>
        <location evidence="1">Membrane</location>
        <topology evidence="1">Multi-pass membrane protein</topology>
    </subcellularLocation>
</comment>
<feature type="transmembrane region" description="Helical" evidence="9">
    <location>
        <begin position="43"/>
        <end position="63"/>
    </location>
</feature>
<keyword evidence="4 8" id="KW-0812">Transmembrane</keyword>
<protein>
    <recommendedName>
        <fullName evidence="3 8">Cytochrome c oxidase subunit 3</fullName>
    </recommendedName>
</protein>
<feature type="transmembrane region" description="Helical" evidence="9">
    <location>
        <begin position="240"/>
        <end position="260"/>
    </location>
</feature>
<dbReference type="InterPro" id="IPR013833">
    <property type="entry name" value="Cyt_c_oxidase_su3_a-hlx"/>
</dbReference>
<evidence type="ECO:0000256" key="2">
    <source>
        <dbReference type="ARBA" id="ARBA00010581"/>
    </source>
</evidence>
<feature type="domain" description="Heme-copper oxidase subunit III family profile" evidence="10">
    <location>
        <begin position="5"/>
        <end position="262"/>
    </location>
</feature>
<dbReference type="GO" id="GO:0016020">
    <property type="term" value="C:membrane"/>
    <property type="evidence" value="ECO:0007669"/>
    <property type="project" value="UniProtKB-SubCell"/>
</dbReference>
<dbReference type="InterPro" id="IPR000298">
    <property type="entry name" value="Cyt_c_oxidase-like_su3"/>
</dbReference>
<evidence type="ECO:0000256" key="3">
    <source>
        <dbReference type="ARBA" id="ARBA00015944"/>
    </source>
</evidence>
<geneLocation type="mitochondrion" evidence="11"/>
<proteinExistence type="inferred from homology"/>
<name>A0A0U1WH36_9HYME</name>
<evidence type="ECO:0000256" key="7">
    <source>
        <dbReference type="ARBA" id="ARBA00023136"/>
    </source>
</evidence>
<dbReference type="InterPro" id="IPR033945">
    <property type="entry name" value="Cyt_c_oxase_su3_dom"/>
</dbReference>
<dbReference type="GO" id="GO:0006123">
    <property type="term" value="P:mitochondrial electron transport, cytochrome c to oxygen"/>
    <property type="evidence" value="ECO:0007669"/>
    <property type="project" value="TreeGrafter"/>
</dbReference>
<dbReference type="GO" id="GO:0004129">
    <property type="term" value="F:cytochrome-c oxidase activity"/>
    <property type="evidence" value="ECO:0007669"/>
    <property type="project" value="InterPro"/>
</dbReference>
<keyword evidence="5" id="KW-1278">Translocase</keyword>
<dbReference type="Gene3D" id="1.20.120.80">
    <property type="entry name" value="Cytochrome c oxidase, subunit III, four-helix bundle"/>
    <property type="match status" value="1"/>
</dbReference>
<reference evidence="11" key="1">
    <citation type="submission" date="2014-02" db="EMBL/GenBank/DDBJ databases">
        <title>The comparative mitochondrial genomes from Braconidae subfamilies and the phylogeny of the Hymenoptera.</title>
        <authorList>
            <person name="Li Q."/>
            <person name="Wei S.J."/>
            <person name="Chen X.X."/>
        </authorList>
    </citation>
    <scope>NUCLEOTIDE SEQUENCE</scope>
</reference>
<dbReference type="InterPro" id="IPR035973">
    <property type="entry name" value="Cyt_c_oxidase_su3-like_sf"/>
</dbReference>
<feature type="transmembrane region" description="Helical" evidence="9">
    <location>
        <begin position="128"/>
        <end position="147"/>
    </location>
</feature>
<feature type="transmembrane region" description="Helical" evidence="9">
    <location>
        <begin position="12"/>
        <end position="37"/>
    </location>
</feature>
<keyword evidence="6 9" id="KW-1133">Transmembrane helix</keyword>
<dbReference type="PANTHER" id="PTHR11403">
    <property type="entry name" value="CYTOCHROME C OXIDASE SUBUNIT III"/>
    <property type="match status" value="1"/>
</dbReference>
<evidence type="ECO:0000256" key="6">
    <source>
        <dbReference type="ARBA" id="ARBA00022989"/>
    </source>
</evidence>
<dbReference type="CDD" id="cd01665">
    <property type="entry name" value="Cyt_c_Oxidase_III"/>
    <property type="match status" value="1"/>
</dbReference>
<organism evidence="11">
    <name type="scientific">Afrocampsis griseosetosus</name>
    <dbReference type="NCBI Taxonomy" id="1491719"/>
    <lineage>
        <taxon>Eukaryota</taxon>
        <taxon>Metazoa</taxon>
        <taxon>Ecdysozoa</taxon>
        <taxon>Arthropoda</taxon>
        <taxon>Hexapoda</taxon>
        <taxon>Insecta</taxon>
        <taxon>Pterygota</taxon>
        <taxon>Neoptera</taxon>
        <taxon>Endopterygota</taxon>
        <taxon>Hymenoptera</taxon>
        <taxon>Apocrita</taxon>
        <taxon>Ichneumonoidea</taxon>
        <taxon>Braconidae</taxon>
        <taxon>Helconinae</taxon>
        <taxon>Afrocampsis</taxon>
    </lineage>
</organism>
<evidence type="ECO:0000259" key="10">
    <source>
        <dbReference type="PROSITE" id="PS50253"/>
    </source>
</evidence>
<evidence type="ECO:0000256" key="5">
    <source>
        <dbReference type="ARBA" id="ARBA00022967"/>
    </source>
</evidence>
<evidence type="ECO:0000313" key="11">
    <source>
        <dbReference type="EMBL" id="AHX97839.1"/>
    </source>
</evidence>
<dbReference type="GO" id="GO:0005739">
    <property type="term" value="C:mitochondrion"/>
    <property type="evidence" value="ECO:0007669"/>
    <property type="project" value="TreeGrafter"/>
</dbReference>
<evidence type="ECO:0000256" key="8">
    <source>
        <dbReference type="RuleBase" id="RU003375"/>
    </source>
</evidence>
<keyword evidence="8 11" id="KW-0496">Mitochondrion</keyword>
<dbReference type="PANTHER" id="PTHR11403:SF7">
    <property type="entry name" value="CYTOCHROME C OXIDASE SUBUNIT 3"/>
    <property type="match status" value="1"/>
</dbReference>
<comment type="function">
    <text evidence="8">Component of the cytochrome c oxidase, the last enzyme in the mitochondrial electron transport chain which drives oxidative phosphorylation. The respiratory chain contains 3 multisubunit complexes succinate dehydrogenase (complex II, CII), ubiquinol-cytochrome c oxidoreductase (cytochrome b-c1 complex, complex III, CIII) and cytochrome c oxidase (complex IV, CIV), that cooperate to transfer electrons derived from NADH and succinate to molecular oxygen, creating an electrochemical gradient over the inner membrane that drives transmembrane transport and the ATP synthase. Cytochrome c oxidase is the component of the respiratory chain that catalyzes the reduction of oxygen to water. Electrons originating from reduced cytochrome c in the intermembrane space (IMS) are transferred via the dinuclear copper A center (CU(A)) of subunit 2 and heme A of subunit 1 to the active site in subunit 1, a binuclear center (BNC) formed by heme A3 and copper B (CU(B)). The BNC reduces molecular oxygen to 2 water molecules using 4 electrons from cytochrome c in the IMS and 4 protons from the mitochondrial matrix.</text>
</comment>
<evidence type="ECO:0000256" key="9">
    <source>
        <dbReference type="SAM" id="Phobius"/>
    </source>
</evidence>
<sequence length="262" mass="30673">MMMKFFHCYHLVTLSPWPLLVSMSVMYLMLGVIFYFYKVSGGLLGLGVIIFILVLIQWWRDVIRESMYQGVHLIKVIKGLRMSMLLFILSEVMFFISFFWVYFHMFLSPSVDIGNCWPPMSIEMFNPYSLPFLNTLLLLTSGVFITWGHYELLLGEYSGGSYALKITLSLGAGFLFCQKMEYMGAYFTMSDSIYGAIFYLVTGFHGMHVIIGGLFLYVVSIRLNSMHLSKIHHFGFEAAAWYWHFVDIVWLFLYMFIYWLSY</sequence>
<dbReference type="EMBL" id="KJ412474">
    <property type="protein sequence ID" value="AHX97839.1"/>
    <property type="molecule type" value="Genomic_DNA"/>
</dbReference>
<gene>
    <name evidence="11" type="primary">COX3</name>
</gene>
<dbReference type="Gene3D" id="1.10.287.70">
    <property type="match status" value="1"/>
</dbReference>
<dbReference type="PROSITE" id="PS50253">
    <property type="entry name" value="COX3"/>
    <property type="match status" value="1"/>
</dbReference>
<keyword evidence="7 9" id="KW-0472">Membrane</keyword>
<evidence type="ECO:0000256" key="4">
    <source>
        <dbReference type="ARBA" id="ARBA00022692"/>
    </source>
</evidence>
<accession>A0A0U1WH36</accession>
<dbReference type="SUPFAM" id="SSF81452">
    <property type="entry name" value="Cytochrome c oxidase subunit III-like"/>
    <property type="match status" value="1"/>
</dbReference>
<dbReference type="Pfam" id="PF00510">
    <property type="entry name" value="COX3"/>
    <property type="match status" value="1"/>
</dbReference>
<evidence type="ECO:0000256" key="1">
    <source>
        <dbReference type="ARBA" id="ARBA00004141"/>
    </source>
</evidence>
<feature type="transmembrane region" description="Helical" evidence="9">
    <location>
        <begin position="84"/>
        <end position="103"/>
    </location>
</feature>
<dbReference type="InterPro" id="IPR024791">
    <property type="entry name" value="Cyt_c/ubiquinol_Oxase_su3"/>
</dbReference>